<evidence type="ECO:0000313" key="2">
    <source>
        <dbReference type="Proteomes" id="UP000305267"/>
    </source>
</evidence>
<evidence type="ECO:0008006" key="3">
    <source>
        <dbReference type="Google" id="ProtNLM"/>
    </source>
</evidence>
<organism evidence="1 2">
    <name type="scientific">Methylobacterium terricola</name>
    <dbReference type="NCBI Taxonomy" id="2583531"/>
    <lineage>
        <taxon>Bacteria</taxon>
        <taxon>Pseudomonadati</taxon>
        <taxon>Pseudomonadota</taxon>
        <taxon>Alphaproteobacteria</taxon>
        <taxon>Hyphomicrobiales</taxon>
        <taxon>Methylobacteriaceae</taxon>
        <taxon>Methylobacterium</taxon>
    </lineage>
</organism>
<dbReference type="Proteomes" id="UP000305267">
    <property type="component" value="Unassembled WGS sequence"/>
</dbReference>
<sequence length="466" mass="51863">MCDNVTALGSAQFEGLQPLEHPSRDSKRDGWVRFDPQKRAGSARLKTAIATLIADLEAHEARLKPRKHRRTQTALTSYQLAAEAIAANLLWSTLDPLSRPLAVPRDAATLRGKSRYKPVCYGLAFTDVLDLLAHPEVDLAHDLTRGYSYKGGHSAPSTVRPTAAFLARYAPSDLAWQDLRREADPEVLILKEPREGREGGKRRIEFEDTGRTKKLRRNVERINSFLLRAPIFLLPGPPGGDLDTLGQPMDPSRRTVKRVFNDASWLKNGRLYGAFWINMPKVDRFQRLRLGSAAHPEGEPIVSCDFKQFNVRATYHLANQPVPPGDLYDIEGGGRNREAYKKLTNAMLNAGKRLQNLPRDVQAALPPGSKAKDFIAAIERYHAPIAHRFWTGVGFQLAAIESAILIDCLHALHKENVTALPLHDAILCPRSEASRVCDVMEIVSGLYGEGLRARPSIEEYHSSSVT</sequence>
<reference evidence="1 2" key="1">
    <citation type="submission" date="2019-06" db="EMBL/GenBank/DDBJ databases">
        <title>Genome of Methylobacterium sp. 17Sr1-39.</title>
        <authorList>
            <person name="Seo T."/>
        </authorList>
    </citation>
    <scope>NUCLEOTIDE SEQUENCE [LARGE SCALE GENOMIC DNA]</scope>
    <source>
        <strain evidence="1 2">17Sr1-39</strain>
    </source>
</reference>
<dbReference type="AlphaFoldDB" id="A0A5C4LBM4"/>
<proteinExistence type="predicted"/>
<comment type="caution">
    <text evidence="1">The sequence shown here is derived from an EMBL/GenBank/DDBJ whole genome shotgun (WGS) entry which is preliminary data.</text>
</comment>
<keyword evidence="2" id="KW-1185">Reference proteome</keyword>
<dbReference type="EMBL" id="VDDA01000019">
    <property type="protein sequence ID" value="TNC09034.1"/>
    <property type="molecule type" value="Genomic_DNA"/>
</dbReference>
<dbReference type="OrthoDB" id="7059994at2"/>
<evidence type="ECO:0000313" key="1">
    <source>
        <dbReference type="EMBL" id="TNC09034.1"/>
    </source>
</evidence>
<protein>
    <recommendedName>
        <fullName evidence="3">DNA polymerase family A</fullName>
    </recommendedName>
</protein>
<gene>
    <name evidence="1" type="ORF">FF100_27400</name>
</gene>
<name>A0A5C4LBM4_9HYPH</name>
<dbReference type="RefSeq" id="WP_139038938.1">
    <property type="nucleotide sequence ID" value="NZ_VDDA01000019.1"/>
</dbReference>
<accession>A0A5C4LBM4</accession>